<dbReference type="RefSeq" id="WP_273614902.1">
    <property type="nucleotide sequence ID" value="NZ_CP117416.1"/>
</dbReference>
<gene>
    <name evidence="2" type="ORF">PQ456_03650</name>
</gene>
<dbReference type="KEGG" id="pka:PQ456_03650"/>
<dbReference type="Proteomes" id="UP001220509">
    <property type="component" value="Chromosome"/>
</dbReference>
<protein>
    <submittedName>
        <fullName evidence="2">Nucleotide-binding protein</fullName>
    </submittedName>
</protein>
<keyword evidence="3" id="KW-1185">Reference proteome</keyword>
<evidence type="ECO:0000313" key="2">
    <source>
        <dbReference type="EMBL" id="WCT56628.1"/>
    </source>
</evidence>
<evidence type="ECO:0000313" key="3">
    <source>
        <dbReference type="Proteomes" id="UP001220509"/>
    </source>
</evidence>
<accession>A0AAX3M460</accession>
<evidence type="ECO:0000259" key="1">
    <source>
        <dbReference type="Pfam" id="PF10137"/>
    </source>
</evidence>
<dbReference type="Pfam" id="PF10137">
    <property type="entry name" value="CAP12-PCTIR_TIR"/>
    <property type="match status" value="1"/>
</dbReference>
<feature type="domain" description="CD-NTase-associated protein 12/Pycsar effector protein TIR" evidence="1">
    <location>
        <begin position="10"/>
        <end position="139"/>
    </location>
</feature>
<dbReference type="EMBL" id="CP117416">
    <property type="protein sequence ID" value="WCT56628.1"/>
    <property type="molecule type" value="Genomic_DNA"/>
</dbReference>
<name>A0AAX3M460_9BACL</name>
<dbReference type="AlphaFoldDB" id="A0AAX3M460"/>
<proteinExistence type="predicted"/>
<dbReference type="InterPro" id="IPR019302">
    <property type="entry name" value="CAP12/PCTIR_TIR_dom"/>
</dbReference>
<reference evidence="2 3" key="1">
    <citation type="submission" date="2023-02" db="EMBL/GenBank/DDBJ databases">
        <title>Genome sequence of Paenibacillus kyungheensis KACC 18744.</title>
        <authorList>
            <person name="Kim S."/>
            <person name="Heo J."/>
            <person name="Kwon S.-W."/>
        </authorList>
    </citation>
    <scope>NUCLEOTIDE SEQUENCE [LARGE SCALE GENOMIC DNA]</scope>
    <source>
        <strain evidence="2 3">KACC 18744</strain>
    </source>
</reference>
<dbReference type="GO" id="GO:0050135">
    <property type="term" value="F:NADP+ nucleosidase activity"/>
    <property type="evidence" value="ECO:0007669"/>
    <property type="project" value="InterPro"/>
</dbReference>
<sequence length="341" mass="39557">MLESVSKPNLFIGSSKESIEIARAVNTQLSHYAQVTPWYAGAFPANEYTMESIEKQLDISDFAVFIFAPDDIIQHRGQLYFATRDNTLFEMGLFWGKLGRKRVFCILPEYIEPVVNKEELVQQYRLLSDLQGLTPLHYEHRTDSNWTAAVDIACGEISKYIQRSGKYINLQSELEHQKLQLQQKQKILHFLLIMNQESLQEEKREKFDDMCSALKVSFSIPLEYYVTGTAFWQAQDEGIKQIGGDVGQGFFYPYHVNEHKQAEEPRIAVVDAYKQQKWSYLKKSNRVAPTYMLCYPIGTQYVLTIHITGQISLKEQELWDILDANEELLDTIHYLIGGEWE</sequence>
<organism evidence="2 3">
    <name type="scientific">Paenibacillus kyungheensis</name>
    <dbReference type="NCBI Taxonomy" id="1452732"/>
    <lineage>
        <taxon>Bacteria</taxon>
        <taxon>Bacillati</taxon>
        <taxon>Bacillota</taxon>
        <taxon>Bacilli</taxon>
        <taxon>Bacillales</taxon>
        <taxon>Paenibacillaceae</taxon>
        <taxon>Paenibacillus</taxon>
    </lineage>
</organism>